<name>A0A1D7U754_9HYPH</name>
<feature type="chain" id="PRO_5009100103" evidence="2">
    <location>
        <begin position="30"/>
        <end position="108"/>
    </location>
</feature>
<feature type="compositionally biased region" description="Gly residues" evidence="1">
    <location>
        <begin position="77"/>
        <end position="91"/>
    </location>
</feature>
<proteinExistence type="predicted"/>
<evidence type="ECO:0000256" key="2">
    <source>
        <dbReference type="SAM" id="SignalP"/>
    </source>
</evidence>
<evidence type="ECO:0000313" key="4">
    <source>
        <dbReference type="Proteomes" id="UP000094969"/>
    </source>
</evidence>
<dbReference type="AlphaFoldDB" id="A0A1D7U754"/>
<sequence>MNRKSILAGFVGAIALASAAISASTAVNAAETLPATVAHQLDGQAVEFTMTAAKQRRLMIIEETQRQQRYGRRGYERGPGYGRELGYGYGPRRGYDGPPPGYRRYDRY</sequence>
<dbReference type="KEGG" id="bvv:BHK69_24700"/>
<evidence type="ECO:0000313" key="3">
    <source>
        <dbReference type="EMBL" id="AOO83220.1"/>
    </source>
</evidence>
<gene>
    <name evidence="3" type="ORF">BHK69_24700</name>
</gene>
<keyword evidence="2" id="KW-0732">Signal</keyword>
<dbReference type="Proteomes" id="UP000094969">
    <property type="component" value="Chromosome"/>
</dbReference>
<feature type="signal peptide" evidence="2">
    <location>
        <begin position="1"/>
        <end position="29"/>
    </location>
</feature>
<dbReference type="EMBL" id="CP017147">
    <property type="protein sequence ID" value="AOO83220.1"/>
    <property type="molecule type" value="Genomic_DNA"/>
</dbReference>
<reference evidence="3 4" key="1">
    <citation type="journal article" date="2015" name="Antonie Van Leeuwenhoek">
        <title>Bosea vaviloviae sp. nov., a new species of slow-growing rhizobia isolated from nodules of the relict species Vavilovia formosa (Stev.) Fed.</title>
        <authorList>
            <person name="Safronova V.I."/>
            <person name="Kuznetsova I.G."/>
            <person name="Sazanova A.L."/>
            <person name="Kimeklis A.K."/>
            <person name="Belimov A.A."/>
            <person name="Andronov E.E."/>
            <person name="Pinaev A.G."/>
            <person name="Chizhevskaya E.P."/>
            <person name="Pukhaev A.R."/>
            <person name="Popov K.P."/>
            <person name="Willems A."/>
            <person name="Tikhonovich I.A."/>
        </authorList>
    </citation>
    <scope>NUCLEOTIDE SEQUENCE [LARGE SCALE GENOMIC DNA]</scope>
    <source>
        <strain evidence="3 4">Vaf18</strain>
    </source>
</reference>
<keyword evidence="4" id="KW-1185">Reference proteome</keyword>
<accession>A0A1D7U754</accession>
<protein>
    <submittedName>
        <fullName evidence="3">Uncharacterized protein</fullName>
    </submittedName>
</protein>
<organism evidence="3 4">
    <name type="scientific">Bosea vaviloviae</name>
    <dbReference type="NCBI Taxonomy" id="1526658"/>
    <lineage>
        <taxon>Bacteria</taxon>
        <taxon>Pseudomonadati</taxon>
        <taxon>Pseudomonadota</taxon>
        <taxon>Alphaproteobacteria</taxon>
        <taxon>Hyphomicrobiales</taxon>
        <taxon>Boseaceae</taxon>
        <taxon>Bosea</taxon>
    </lineage>
</organism>
<evidence type="ECO:0000256" key="1">
    <source>
        <dbReference type="SAM" id="MobiDB-lite"/>
    </source>
</evidence>
<feature type="region of interest" description="Disordered" evidence="1">
    <location>
        <begin position="68"/>
        <end position="108"/>
    </location>
</feature>